<name>A0A6C0F3R5_9ZZZZ</name>
<accession>A0A6C0F3R5</accession>
<reference evidence="2" key="1">
    <citation type="journal article" date="2020" name="Nature">
        <title>Giant virus diversity and host interactions through global metagenomics.</title>
        <authorList>
            <person name="Schulz F."/>
            <person name="Roux S."/>
            <person name="Paez-Espino D."/>
            <person name="Jungbluth S."/>
            <person name="Walsh D.A."/>
            <person name="Denef V.J."/>
            <person name="McMahon K.D."/>
            <person name="Konstantinidis K.T."/>
            <person name="Eloe-Fadrosh E.A."/>
            <person name="Kyrpides N.C."/>
            <person name="Woyke T."/>
        </authorList>
    </citation>
    <scope>NUCLEOTIDE SEQUENCE</scope>
    <source>
        <strain evidence="2">GVMAG-M-3300009180-1</strain>
    </source>
</reference>
<protein>
    <submittedName>
        <fullName evidence="2">Uncharacterized protein</fullName>
    </submittedName>
</protein>
<dbReference type="AlphaFoldDB" id="A0A6C0F3R5"/>
<organism evidence="2">
    <name type="scientific">viral metagenome</name>
    <dbReference type="NCBI Taxonomy" id="1070528"/>
    <lineage>
        <taxon>unclassified sequences</taxon>
        <taxon>metagenomes</taxon>
        <taxon>organismal metagenomes</taxon>
    </lineage>
</organism>
<proteinExistence type="predicted"/>
<dbReference type="EMBL" id="MN739014">
    <property type="protein sequence ID" value="QHT35199.1"/>
    <property type="molecule type" value="Genomic_DNA"/>
</dbReference>
<feature type="region of interest" description="Disordered" evidence="1">
    <location>
        <begin position="134"/>
        <end position="176"/>
    </location>
</feature>
<feature type="compositionally biased region" description="Basic and acidic residues" evidence="1">
    <location>
        <begin position="134"/>
        <end position="151"/>
    </location>
</feature>
<evidence type="ECO:0000313" key="2">
    <source>
        <dbReference type="EMBL" id="QHT35199.1"/>
    </source>
</evidence>
<evidence type="ECO:0000256" key="1">
    <source>
        <dbReference type="SAM" id="MobiDB-lite"/>
    </source>
</evidence>
<sequence>MNVASLMSAATGAASATPPPPAAKIDPGQTREICDQFKSLFKENEELYANQIQIAVTKYFGNDEMLKTLNDTFSKAILEYLKSQSFMKVSQEEVKTVLREILRKPIEEALEDKELYTGVCQSIIKGKATKKVDEDEKTVKLKEGAEEKEGGKPIAARRRRTKSNRKSRKTTIKRRR</sequence>
<feature type="compositionally biased region" description="Basic residues" evidence="1">
    <location>
        <begin position="155"/>
        <end position="176"/>
    </location>
</feature>